<organism evidence="2 3">
    <name type="scientific">Lysobacter korlensis</name>
    <dbReference type="NCBI Taxonomy" id="553636"/>
    <lineage>
        <taxon>Bacteria</taxon>
        <taxon>Pseudomonadati</taxon>
        <taxon>Pseudomonadota</taxon>
        <taxon>Gammaproteobacteria</taxon>
        <taxon>Lysobacterales</taxon>
        <taxon>Lysobacteraceae</taxon>
        <taxon>Lysobacter</taxon>
    </lineage>
</organism>
<dbReference type="EMBL" id="JBHLTG010000012">
    <property type="protein sequence ID" value="MFC0682310.1"/>
    <property type="molecule type" value="Genomic_DNA"/>
</dbReference>
<dbReference type="InterPro" id="IPR037523">
    <property type="entry name" value="VOC_core"/>
</dbReference>
<dbReference type="InterPro" id="IPR029068">
    <property type="entry name" value="Glyas_Bleomycin-R_OHBP_Dase"/>
</dbReference>
<dbReference type="PROSITE" id="PS51819">
    <property type="entry name" value="VOC"/>
    <property type="match status" value="1"/>
</dbReference>
<evidence type="ECO:0000259" key="1">
    <source>
        <dbReference type="PROSITE" id="PS51819"/>
    </source>
</evidence>
<dbReference type="RefSeq" id="WP_386676213.1">
    <property type="nucleotide sequence ID" value="NZ_JBHLTG010000012.1"/>
</dbReference>
<keyword evidence="3" id="KW-1185">Reference proteome</keyword>
<comment type="caution">
    <text evidence="2">The sequence shown here is derived from an EMBL/GenBank/DDBJ whole genome shotgun (WGS) entry which is preliminary data.</text>
</comment>
<dbReference type="Pfam" id="PF00903">
    <property type="entry name" value="Glyoxalase"/>
    <property type="match status" value="1"/>
</dbReference>
<dbReference type="InterPro" id="IPR004360">
    <property type="entry name" value="Glyas_Fos-R_dOase_dom"/>
</dbReference>
<evidence type="ECO:0000313" key="3">
    <source>
        <dbReference type="Proteomes" id="UP001589896"/>
    </source>
</evidence>
<protein>
    <submittedName>
        <fullName evidence="2">VOC family protein</fullName>
    </submittedName>
</protein>
<dbReference type="SUPFAM" id="SSF54593">
    <property type="entry name" value="Glyoxalase/Bleomycin resistance protein/Dihydroxybiphenyl dioxygenase"/>
    <property type="match status" value="1"/>
</dbReference>
<gene>
    <name evidence="2" type="ORF">ACFFGH_31150</name>
</gene>
<name>A0ABV6RZA9_9GAMM</name>
<dbReference type="Proteomes" id="UP001589896">
    <property type="component" value="Unassembled WGS sequence"/>
</dbReference>
<sequence>MTVFSDASAFSSFSADDIDAAKRFYVDVLGLELKDEAMGAIELGLGGGGVIFIYPKPNHQPATFTVLNFPVSDLEAAVDELRSKGVETKIYPDSEFPSDERGIVRGGPDTGPDICWFRDPAGNVLAVMSDPRG</sequence>
<evidence type="ECO:0000313" key="2">
    <source>
        <dbReference type="EMBL" id="MFC0682310.1"/>
    </source>
</evidence>
<accession>A0ABV6RZA9</accession>
<dbReference type="Gene3D" id="3.10.180.10">
    <property type="entry name" value="2,3-Dihydroxybiphenyl 1,2-Dioxygenase, domain 1"/>
    <property type="match status" value="1"/>
</dbReference>
<reference evidence="2 3" key="1">
    <citation type="submission" date="2024-09" db="EMBL/GenBank/DDBJ databases">
        <authorList>
            <person name="Sun Q."/>
            <person name="Mori K."/>
        </authorList>
    </citation>
    <scope>NUCLEOTIDE SEQUENCE [LARGE SCALE GENOMIC DNA]</scope>
    <source>
        <strain evidence="2 3">KCTC 23076</strain>
    </source>
</reference>
<proteinExistence type="predicted"/>
<feature type="domain" description="VOC" evidence="1">
    <location>
        <begin position="7"/>
        <end position="130"/>
    </location>
</feature>